<dbReference type="Proteomes" id="UP000799778">
    <property type="component" value="Unassembled WGS sequence"/>
</dbReference>
<evidence type="ECO:0000256" key="1">
    <source>
        <dbReference type="SAM" id="MobiDB-lite"/>
    </source>
</evidence>
<dbReference type="Pfam" id="PF11817">
    <property type="entry name" value="Foie-gras_1"/>
    <property type="match status" value="1"/>
</dbReference>
<dbReference type="RefSeq" id="XP_033387178.1">
    <property type="nucleotide sequence ID" value="XM_033524233.1"/>
</dbReference>
<dbReference type="InterPro" id="IPR021773">
    <property type="entry name" value="TPC11"/>
</dbReference>
<protein>
    <submittedName>
        <fullName evidence="4">Uncharacterized protein</fullName>
    </submittedName>
</protein>
<feature type="region of interest" description="Disordered" evidence="1">
    <location>
        <begin position="278"/>
        <end position="301"/>
    </location>
</feature>
<accession>A0A6A5Y0Q1</accession>
<dbReference type="EMBL" id="ML978067">
    <property type="protein sequence ID" value="KAF2018839.1"/>
    <property type="molecule type" value="Genomic_DNA"/>
</dbReference>
<name>A0A6A5Y0Q1_9PLEO</name>
<feature type="region of interest" description="Disordered" evidence="1">
    <location>
        <begin position="98"/>
        <end position="119"/>
    </location>
</feature>
<keyword evidence="5" id="KW-1185">Reference proteome</keyword>
<dbReference type="PANTHER" id="PTHR14374:SF0">
    <property type="entry name" value="TRAFFICKING PROTEIN PARTICLE COMPLEX SUBUNIT 11"/>
    <property type="match status" value="1"/>
</dbReference>
<feature type="domain" description="Gryzun putative trafficking through Golgi" evidence="2">
    <location>
        <begin position="668"/>
        <end position="1253"/>
    </location>
</feature>
<evidence type="ECO:0000313" key="4">
    <source>
        <dbReference type="EMBL" id="KAF2018839.1"/>
    </source>
</evidence>
<dbReference type="GeneID" id="54281630"/>
<reference evidence="4" key="1">
    <citation type="journal article" date="2020" name="Stud. Mycol.">
        <title>101 Dothideomycetes genomes: a test case for predicting lifestyles and emergence of pathogens.</title>
        <authorList>
            <person name="Haridas S."/>
            <person name="Albert R."/>
            <person name="Binder M."/>
            <person name="Bloem J."/>
            <person name="Labutti K."/>
            <person name="Salamov A."/>
            <person name="Andreopoulos B."/>
            <person name="Baker S."/>
            <person name="Barry K."/>
            <person name="Bills G."/>
            <person name="Bluhm B."/>
            <person name="Cannon C."/>
            <person name="Castanera R."/>
            <person name="Culley D."/>
            <person name="Daum C."/>
            <person name="Ezra D."/>
            <person name="Gonzalez J."/>
            <person name="Henrissat B."/>
            <person name="Kuo A."/>
            <person name="Liang C."/>
            <person name="Lipzen A."/>
            <person name="Lutzoni F."/>
            <person name="Magnuson J."/>
            <person name="Mondo S."/>
            <person name="Nolan M."/>
            <person name="Ohm R."/>
            <person name="Pangilinan J."/>
            <person name="Park H.-J."/>
            <person name="Ramirez L."/>
            <person name="Alfaro M."/>
            <person name="Sun H."/>
            <person name="Tritt A."/>
            <person name="Yoshinaga Y."/>
            <person name="Zwiers L.-H."/>
            <person name="Turgeon B."/>
            <person name="Goodwin S."/>
            <person name="Spatafora J."/>
            <person name="Crous P."/>
            <person name="Grigoriev I."/>
        </authorList>
    </citation>
    <scope>NUCLEOTIDE SEQUENCE</scope>
    <source>
        <strain evidence="4">CBS 175.79</strain>
    </source>
</reference>
<dbReference type="Pfam" id="PF07919">
    <property type="entry name" value="Gryzun"/>
    <property type="match status" value="1"/>
</dbReference>
<evidence type="ECO:0000259" key="3">
    <source>
        <dbReference type="Pfam" id="PF11817"/>
    </source>
</evidence>
<proteinExistence type="predicted"/>
<dbReference type="PANTHER" id="PTHR14374">
    <property type="entry name" value="FOIE GRAS"/>
    <property type="match status" value="1"/>
</dbReference>
<dbReference type="AlphaFoldDB" id="A0A6A5Y0Q1"/>
<feature type="compositionally biased region" description="Low complexity" evidence="1">
    <location>
        <begin position="107"/>
        <end position="119"/>
    </location>
</feature>
<dbReference type="OrthoDB" id="6278596at2759"/>
<sequence>MDAYPLDYADHNLPFLLLSGLGATEEELRPPPPVHDALPGRATTSITSEISSVTDERAKQLLQEFLKADSSNAPWNNRRGQRADGLLGYKIRTVGRDFKLPPKKADSPSSSGSSPPLSPSIPNANSWILHSPISPLSPASTIYPDGVMTPAWIVKHQHYVPAVFLSFFPFTSDPNRSSINDNQLKTEINKIKAQIHKSEHRTRLAVVLLSDKTVLEAPDIDERLATIRRATGLDPKNSFFFLPPNTSQVEVRTFVNSILSALQPICIEYYRDLTKHARRKKGRGTVPPPTAPPTRGTSQTLSHPGWNVRYEFKLGVFAEFRQEMDAAQRHYNIALDLLFGSEGIFETTASWSPRWDEIRLLADNIALRHIRCQLWNGYPTSAAQTWVRYKNKMQDLLDRRGKGTSNYGWEAWESRWAEIMAQLIRRAELPIFKPLQIGSDAGNPVDAMDIPYSPPEKQIPVGEKLPPWELLHHPGYWYRLSAEHAKRRSFFARAIPEEDRTPPGMSPAAKVSNRNQMYDHYLVPEPHLEVPLPGNPGGFEHWKDIILKLHQAIVEFEDRGQLRMVEQMQLEVSRGALHVKKYEEAFKVLRPLWENMSWRGEGWWGLASEVLWGLHECALRVGDPETYIATEWELNSAVFAAKPKYKHDLMSCLSVFPQDDAAEGKHSVSLSTKEFVSCLSTSFTFSEGEGNVGEPLPTQISITSNARPGSAPITLSTLTFQFKGCLSEVQLSHEANDVEEKASRIYNCAFEEATNHPHKPRWSGLSDLTIHAGQTKVFNFPIIFREAGDVDAVTSSFEIATTRFDLVCSDTALTHERPTWWLESGSQIKARMLNRDSGIAIKVLPKPPKMEIRFPDIREQYYTDEPVSLDIEITNKEEEETEAVLEVRLLGRSKDTLGYSWVGHDASSPMKEAPPPLDGSDNVDLPGHLVGRLAQNAKTTERIVFTAPSDPSDYALEVKVIYHVLSDRDIPISKTMISDLIFNAPFEANYEFLPRVHPDPWPSYFKYQEAQETSSDADSNAFGLAQKWNLKAKVASFAEETLIIKDMALETRAVHGGTTSTTTKEFAATDSPINPEEITERSFSIDCRKLDLEERRPTSLDLILNITWQRPSPTTDTSTQDPPPIVTSTLAIPRLPIQSSEPRVLATAIPSPDVHSVLHIYYTLENPTMHFLTFELSMEASEEFGFSGPKLKILHLLPMSRQTVEYNLLPLVKGAWIEPQLRVVDRYFNKTLKVLPTEGFMLGADKKSVGLWVAED</sequence>
<evidence type="ECO:0000259" key="2">
    <source>
        <dbReference type="Pfam" id="PF07919"/>
    </source>
</evidence>
<organism evidence="4 5">
    <name type="scientific">Aaosphaeria arxii CBS 175.79</name>
    <dbReference type="NCBI Taxonomy" id="1450172"/>
    <lineage>
        <taxon>Eukaryota</taxon>
        <taxon>Fungi</taxon>
        <taxon>Dikarya</taxon>
        <taxon>Ascomycota</taxon>
        <taxon>Pezizomycotina</taxon>
        <taxon>Dothideomycetes</taxon>
        <taxon>Pleosporomycetidae</taxon>
        <taxon>Pleosporales</taxon>
        <taxon>Pleosporales incertae sedis</taxon>
        <taxon>Aaosphaeria</taxon>
    </lineage>
</organism>
<dbReference type="InterPro" id="IPR012880">
    <property type="entry name" value="Gryzun"/>
</dbReference>
<evidence type="ECO:0000313" key="5">
    <source>
        <dbReference type="Proteomes" id="UP000799778"/>
    </source>
</evidence>
<gene>
    <name evidence="4" type="ORF">BU24DRAFT_364136</name>
</gene>
<feature type="domain" description="Trafficking protein particle complex subunit 11" evidence="3">
    <location>
        <begin position="354"/>
        <end position="635"/>
    </location>
</feature>